<evidence type="ECO:0000256" key="3">
    <source>
        <dbReference type="ARBA" id="ARBA00022692"/>
    </source>
</evidence>
<name>A0A4Z0GKG3_9BACL</name>
<feature type="transmembrane region" description="Helical" evidence="6">
    <location>
        <begin position="59"/>
        <end position="85"/>
    </location>
</feature>
<reference evidence="7 8" key="1">
    <citation type="journal article" date="2015" name="Int. J. Syst. Evol. Microbiol.">
        <title>Sporolactobacillus shoreae sp. nov. and Sporolactobacillus spathodeae sp. nov., two spore-forming lactic acid bacteria isolated from tree barks in Thailand.</title>
        <authorList>
            <person name="Thamacharoensuk T."/>
            <person name="Kitahara M."/>
            <person name="Ohkuma M."/>
            <person name="Thongchul N."/>
            <person name="Tanasupawat S."/>
        </authorList>
    </citation>
    <scope>NUCLEOTIDE SEQUENCE [LARGE SCALE GENOMIC DNA]</scope>
    <source>
        <strain evidence="7 8">BK92</strain>
    </source>
</reference>
<keyword evidence="4 6" id="KW-1133">Transmembrane helix</keyword>
<feature type="transmembrane region" description="Helical" evidence="6">
    <location>
        <begin position="131"/>
        <end position="150"/>
    </location>
</feature>
<keyword evidence="5 6" id="KW-0472">Membrane</keyword>
<dbReference type="InterPro" id="IPR051611">
    <property type="entry name" value="ECF_transporter_component"/>
</dbReference>
<protein>
    <submittedName>
        <fullName evidence="7">Cobalt ABC transporter permease</fullName>
    </submittedName>
</protein>
<dbReference type="EMBL" id="SRJD01000024">
    <property type="protein sequence ID" value="TGA96485.1"/>
    <property type="molecule type" value="Genomic_DNA"/>
</dbReference>
<evidence type="ECO:0000256" key="2">
    <source>
        <dbReference type="ARBA" id="ARBA00022475"/>
    </source>
</evidence>
<keyword evidence="8" id="KW-1185">Reference proteome</keyword>
<evidence type="ECO:0000256" key="4">
    <source>
        <dbReference type="ARBA" id="ARBA00022989"/>
    </source>
</evidence>
<keyword evidence="3 6" id="KW-0812">Transmembrane</keyword>
<evidence type="ECO:0000313" key="8">
    <source>
        <dbReference type="Proteomes" id="UP000298347"/>
    </source>
</evidence>
<dbReference type="GO" id="GO:0005886">
    <property type="term" value="C:plasma membrane"/>
    <property type="evidence" value="ECO:0007669"/>
    <property type="project" value="UniProtKB-ARBA"/>
</dbReference>
<sequence>MEFPEWLTRNDDYIPDGKRASFIEKNIKGLAEILAGLRSRRRSGGILNRVQPRVKLPAVVFLIFLVSLSRSPSFVWLVSVSLLVLLSVLPTQLLKRILALGVMSALFTFVTLLPALLFGFSNHIELIVAKVWLTVSFSGLLALSTSWYEMTGALKFFHMPDLFILILDITLKYIAVLGDFALAMFYALKIRSVGHSEKGAQSLAGIAGTLFLKSKTMADDLFDAMTCRGFTGTYKRRMRPAFHLADDICFVFIGLLIAAFFIFE</sequence>
<feature type="transmembrane region" description="Helical" evidence="6">
    <location>
        <begin position="244"/>
        <end position="263"/>
    </location>
</feature>
<proteinExistence type="predicted"/>
<dbReference type="Proteomes" id="UP000298347">
    <property type="component" value="Unassembled WGS sequence"/>
</dbReference>
<dbReference type="PANTHER" id="PTHR34857:SF2">
    <property type="entry name" value="SLL0384 PROTEIN"/>
    <property type="match status" value="1"/>
</dbReference>
<organism evidence="7 8">
    <name type="scientific">Sporolactobacillus shoreae</name>
    <dbReference type="NCBI Taxonomy" id="1465501"/>
    <lineage>
        <taxon>Bacteria</taxon>
        <taxon>Bacillati</taxon>
        <taxon>Bacillota</taxon>
        <taxon>Bacilli</taxon>
        <taxon>Bacillales</taxon>
        <taxon>Sporolactobacillaceae</taxon>
        <taxon>Sporolactobacillus</taxon>
    </lineage>
</organism>
<evidence type="ECO:0000256" key="5">
    <source>
        <dbReference type="ARBA" id="ARBA00023136"/>
    </source>
</evidence>
<evidence type="ECO:0000256" key="6">
    <source>
        <dbReference type="SAM" id="Phobius"/>
    </source>
</evidence>
<dbReference type="AlphaFoldDB" id="A0A4Z0GKG3"/>
<feature type="transmembrane region" description="Helical" evidence="6">
    <location>
        <begin position="162"/>
        <end position="188"/>
    </location>
</feature>
<comment type="subcellular location">
    <subcellularLocation>
        <location evidence="1">Membrane</location>
        <topology evidence="1">Multi-pass membrane protein</topology>
    </subcellularLocation>
</comment>
<dbReference type="OrthoDB" id="8585740at2"/>
<dbReference type="CDD" id="cd16914">
    <property type="entry name" value="EcfT"/>
    <property type="match status" value="1"/>
</dbReference>
<evidence type="ECO:0000256" key="1">
    <source>
        <dbReference type="ARBA" id="ARBA00004141"/>
    </source>
</evidence>
<gene>
    <name evidence="7" type="ORF">E4665_15330</name>
</gene>
<feature type="transmembrane region" description="Helical" evidence="6">
    <location>
        <begin position="97"/>
        <end position="119"/>
    </location>
</feature>
<dbReference type="PANTHER" id="PTHR34857">
    <property type="entry name" value="SLL0384 PROTEIN"/>
    <property type="match status" value="1"/>
</dbReference>
<dbReference type="InterPro" id="IPR003339">
    <property type="entry name" value="ABC/ECF_trnsptr_transmembrane"/>
</dbReference>
<dbReference type="Pfam" id="PF02361">
    <property type="entry name" value="CbiQ"/>
    <property type="match status" value="1"/>
</dbReference>
<keyword evidence="2" id="KW-1003">Cell membrane</keyword>
<accession>A0A4Z0GKG3</accession>
<evidence type="ECO:0000313" key="7">
    <source>
        <dbReference type="EMBL" id="TGA96485.1"/>
    </source>
</evidence>
<comment type="caution">
    <text evidence="7">The sequence shown here is derived from an EMBL/GenBank/DDBJ whole genome shotgun (WGS) entry which is preliminary data.</text>
</comment>